<reference evidence="10 11" key="1">
    <citation type="submission" date="2019-02" db="EMBL/GenBank/DDBJ databases">
        <title>Genome sequencing of the rare red list fungi Phellinidium pouzarii.</title>
        <authorList>
            <person name="Buettner E."/>
            <person name="Kellner H."/>
        </authorList>
    </citation>
    <scope>NUCLEOTIDE SEQUENCE [LARGE SCALE GENOMIC DNA]</scope>
    <source>
        <strain evidence="10 11">DSM 108285</strain>
    </source>
</reference>
<gene>
    <name evidence="10" type="ORF">EW145_g2751</name>
</gene>
<feature type="transmembrane region" description="Helical" evidence="8">
    <location>
        <begin position="275"/>
        <end position="295"/>
    </location>
</feature>
<feature type="transmembrane region" description="Helical" evidence="8">
    <location>
        <begin position="141"/>
        <end position="163"/>
    </location>
</feature>
<dbReference type="InterPro" id="IPR036511">
    <property type="entry name" value="TGT-like_sf"/>
</dbReference>
<feature type="transmembrane region" description="Helical" evidence="8">
    <location>
        <begin position="60"/>
        <end position="81"/>
    </location>
</feature>
<proteinExistence type="inferred from homology"/>
<dbReference type="GO" id="GO:0005829">
    <property type="term" value="C:cytosol"/>
    <property type="evidence" value="ECO:0007669"/>
    <property type="project" value="TreeGrafter"/>
</dbReference>
<dbReference type="GO" id="GO:0006400">
    <property type="term" value="P:tRNA modification"/>
    <property type="evidence" value="ECO:0007669"/>
    <property type="project" value="InterPro"/>
</dbReference>
<keyword evidence="4" id="KW-0862">Zinc</keyword>
<keyword evidence="6 8" id="KW-0472">Membrane</keyword>
<feature type="transmembrane region" description="Helical" evidence="8">
    <location>
        <begin position="114"/>
        <end position="134"/>
    </location>
</feature>
<dbReference type="PANTHER" id="PTHR43530:SF1">
    <property type="entry name" value="QUEUINE TRNA-RIBOSYLTRANSFERASE CATALYTIC SUBUNIT 1"/>
    <property type="match status" value="1"/>
</dbReference>
<name>A0A4S4L9M0_9AGAM</name>
<evidence type="ECO:0000256" key="6">
    <source>
        <dbReference type="ARBA" id="ARBA00023136"/>
    </source>
</evidence>
<evidence type="ECO:0000256" key="7">
    <source>
        <dbReference type="SAM" id="MobiDB-lite"/>
    </source>
</evidence>
<dbReference type="Pfam" id="PF04515">
    <property type="entry name" value="Choline_transpo"/>
    <property type="match status" value="1"/>
</dbReference>
<dbReference type="InterPro" id="IPR002616">
    <property type="entry name" value="tRNA_ribo_trans-like"/>
</dbReference>
<keyword evidence="11" id="KW-1185">Reference proteome</keyword>
<feature type="transmembrane region" description="Helical" evidence="8">
    <location>
        <begin position="169"/>
        <end position="187"/>
    </location>
</feature>
<feature type="compositionally biased region" description="Polar residues" evidence="7">
    <location>
        <begin position="1"/>
        <end position="23"/>
    </location>
</feature>
<keyword evidence="5 8" id="KW-1133">Transmembrane helix</keyword>
<dbReference type="GO" id="GO:0016020">
    <property type="term" value="C:membrane"/>
    <property type="evidence" value="ECO:0007669"/>
    <property type="project" value="UniProtKB-SubCell"/>
</dbReference>
<evidence type="ECO:0000256" key="1">
    <source>
        <dbReference type="ARBA" id="ARBA00004141"/>
    </source>
</evidence>
<dbReference type="Pfam" id="PF01702">
    <property type="entry name" value="TGT"/>
    <property type="match status" value="2"/>
</dbReference>
<dbReference type="NCBIfam" id="TIGR00449">
    <property type="entry name" value="tgt_general"/>
    <property type="match status" value="2"/>
</dbReference>
<dbReference type="Gene3D" id="3.20.20.105">
    <property type="entry name" value="Queuine tRNA-ribosyltransferase-like"/>
    <property type="match status" value="2"/>
</dbReference>
<organism evidence="10 11">
    <name type="scientific">Phellinidium pouzarii</name>
    <dbReference type="NCBI Taxonomy" id="167371"/>
    <lineage>
        <taxon>Eukaryota</taxon>
        <taxon>Fungi</taxon>
        <taxon>Dikarya</taxon>
        <taxon>Basidiomycota</taxon>
        <taxon>Agaricomycotina</taxon>
        <taxon>Agaricomycetes</taxon>
        <taxon>Hymenochaetales</taxon>
        <taxon>Hymenochaetaceae</taxon>
        <taxon>Phellinidium</taxon>
    </lineage>
</organism>
<evidence type="ECO:0000256" key="2">
    <source>
        <dbReference type="ARBA" id="ARBA00007168"/>
    </source>
</evidence>
<accession>A0A4S4L9M0</accession>
<comment type="similarity">
    <text evidence="2">Belongs to the CTL (choline transporter-like) family.</text>
</comment>
<evidence type="ECO:0000259" key="9">
    <source>
        <dbReference type="Pfam" id="PF01702"/>
    </source>
</evidence>
<feature type="domain" description="tRNA-guanine(15) transglycosylase-like" evidence="9">
    <location>
        <begin position="589"/>
        <end position="793"/>
    </location>
</feature>
<feature type="transmembrane region" description="Helical" evidence="8">
    <location>
        <begin position="1097"/>
        <end position="1121"/>
    </location>
</feature>
<dbReference type="Proteomes" id="UP000308199">
    <property type="component" value="Unassembled WGS sequence"/>
</dbReference>
<comment type="caution">
    <text evidence="10">The sequence shown here is derived from an EMBL/GenBank/DDBJ whole genome shotgun (WGS) entry which is preliminary data.</text>
</comment>
<feature type="region of interest" description="Disordered" evidence="7">
    <location>
        <begin position="1"/>
        <end position="30"/>
    </location>
</feature>
<keyword evidence="3 8" id="KW-0812">Transmembrane</keyword>
<dbReference type="GO" id="GO:0022857">
    <property type="term" value="F:transmembrane transporter activity"/>
    <property type="evidence" value="ECO:0007669"/>
    <property type="project" value="InterPro"/>
</dbReference>
<feature type="transmembrane region" description="Helical" evidence="8">
    <location>
        <begin position="451"/>
        <end position="471"/>
    </location>
</feature>
<dbReference type="OrthoDB" id="44736at2759"/>
<comment type="subcellular location">
    <subcellularLocation>
        <location evidence="1">Membrane</location>
        <topology evidence="1">Multi-pass membrane protein</topology>
    </subcellularLocation>
</comment>
<feature type="region of interest" description="Disordered" evidence="7">
    <location>
        <begin position="1264"/>
        <end position="1309"/>
    </location>
</feature>
<dbReference type="InterPro" id="IPR007603">
    <property type="entry name" value="Choline_transptr-like"/>
</dbReference>
<dbReference type="SUPFAM" id="SSF51713">
    <property type="entry name" value="tRNA-guanine transglycosylase"/>
    <property type="match status" value="1"/>
</dbReference>
<evidence type="ECO:0000313" key="11">
    <source>
        <dbReference type="Proteomes" id="UP000308199"/>
    </source>
</evidence>
<feature type="domain" description="tRNA-guanine(15) transglycosylase-like" evidence="9">
    <location>
        <begin position="512"/>
        <end position="581"/>
    </location>
</feature>
<protein>
    <recommendedName>
        <fullName evidence="9">tRNA-guanine(15) transglycosylase-like domain-containing protein</fullName>
    </recommendedName>
</protein>
<evidence type="ECO:0000256" key="5">
    <source>
        <dbReference type="ARBA" id="ARBA00022989"/>
    </source>
</evidence>
<evidence type="ECO:0000313" key="10">
    <source>
        <dbReference type="EMBL" id="THH08372.1"/>
    </source>
</evidence>
<feature type="transmembrane region" description="Helical" evidence="8">
    <location>
        <begin position="208"/>
        <end position="231"/>
    </location>
</feature>
<feature type="transmembrane region" description="Helical" evidence="8">
    <location>
        <begin position="316"/>
        <end position="340"/>
    </location>
</feature>
<evidence type="ECO:0000256" key="4">
    <source>
        <dbReference type="ARBA" id="ARBA00022833"/>
    </source>
</evidence>
<dbReference type="GO" id="GO:0008479">
    <property type="term" value="F:tRNA-guanosine(34) queuine transglycosylase activity"/>
    <property type="evidence" value="ECO:0007669"/>
    <property type="project" value="TreeGrafter"/>
</dbReference>
<feature type="compositionally biased region" description="Basic and acidic residues" evidence="7">
    <location>
        <begin position="1264"/>
        <end position="1275"/>
    </location>
</feature>
<evidence type="ECO:0000256" key="3">
    <source>
        <dbReference type="ARBA" id="ARBA00022692"/>
    </source>
</evidence>
<sequence length="1350" mass="147656">MTSYHSQYPQYTETYPMNPSQPYAPSGGPPLDPVASGYGGDYKSPYEGDRFKPKKSVRDPVFLVLFIAQLAGFAVVSGIVLSEWVSTGGLGGGLGGGSNGANTGTSVTLNRHTVYLLLLVTAAGLILSATQLLLTRTFTRMIMHITLILSICLNIGVCVYYWITKYYSGAIIFTIIAIFSVLSYFGFRSRIPLASLLLQVVMDIANHHMSVYAVAFASLFVQAALSVWYAFTTIATYEKWTPGNPSCSQGTNCSSSKVAGLIVYETFCYLWTSQVVGNVALATLAGGPFGAWYYFGPRSDGQMPSHPTLSSFVRASTFSLGSVALGSLIVTILELIRIVLNAARQNADANGQPIEALLACCAECFVGCIESMIEYFNKYAYIEIALYGKPYIQASKDTWRLFKDRGIDALVNDSLVSITLTWGAYVVGMLASLFAYLYLRFTHPSYNTDGQYTAPVLLFAFLIGLQCSLTLSSAIEAGVSTIFVGLGEDPQILAYRAPELFEFEVIAKCPTTKARVSIMTLSHGPTMLPTFMPVATQGAIKGLTSKQMEELGITLILNNTYHLNLRPGIQVLNAAGGAHRFQVPSLLAGPRVEEAMWRSVRWFDRCIALHEKSGHCETQNLFAIVQGGLDTHLRNLCLDEMIKRRDHVSGFAVGGLSGGEAKEPRYCMGIGFAEACVDLLVCVALGIDMADCVFPTRTARFGVALTFRRSLNLRLAKHAKDFDPIDKDCPCPTCSAGTSRAFLHHLIAEETVAAHAVTQHNIVFQASLMGRARDAIMAGTFPDFLRSFFKTYFSGHTGEGESKKKVLEYPKWCVDALGSVGVDILDGVPEARVVEGNVGYAPLSKPMRSHQHVIILYYKRDDWILTISNTDTTISNHPIIHRTSNFSDHHLFYRLLGFLHITATVSVPKVITVASNALLVNYTIDDTFGDEKTGLKPVYDSTWTSSSQCYPVASANQQACGFLIDSTAASNNTWHANLNSGSMSLTFSGSAVYAYFIIPTVLMDASDTLPTQVGTHISFILDGYHVQKAVRVDSFGTVGYNVPVYANVSLSAGLHNLTIQNVGTIDDSSDFLTSVAVFDYAIYSFEDDTAPKRKLNVGALVIGLVGSVMFVGFTLMAFAFLRIRARHYANAAQIDALQLHVPTISFNGNMNFLRLPNYNEKRVDELKPSAGTLKDMGLFGIPDTRTHLRPSLRPDMSPSRNFFSSQEQLGSVSRLEAGMLIRKSPRAGIDLVLVRNSLQNRDARMLRRRSTLSRLGIRLGEDRGDDSALATEDRTTGLPRRNTVATRGVRGNEGSLGPDSSMGEEQADEALVSRLQAEIELLRAEREARLEFLQEDLPAYTESDTVETNN</sequence>
<evidence type="ECO:0000256" key="8">
    <source>
        <dbReference type="SAM" id="Phobius"/>
    </source>
</evidence>
<dbReference type="PANTHER" id="PTHR43530">
    <property type="entry name" value="QUEUINE TRNA-RIBOSYLTRANSFERASE CATALYTIC SUBUNIT 1"/>
    <property type="match status" value="1"/>
</dbReference>
<feature type="transmembrane region" description="Helical" evidence="8">
    <location>
        <begin position="420"/>
        <end position="439"/>
    </location>
</feature>
<dbReference type="EMBL" id="SGPK01000102">
    <property type="protein sequence ID" value="THH08372.1"/>
    <property type="molecule type" value="Genomic_DNA"/>
</dbReference>